<proteinExistence type="predicted"/>
<sequence length="299" mass="34009">MNLATILSSFQIHGLMMVNEGEENDDFWTVRYRERSGDNTDDSAIRGFVENLLPDAPTGWPEYKCYPQATAKSYNGAILILESLKKADEIVSHKNPRAKRGKEKVVILADQLNAPDKATDMSTYEISLKSFPNMDVYVQDEREQFTQNNDHSLQQQGSHGSQSELQTSNDDQTLQQQDSSSSQNGRDDEDDSSDEEPLSNKEFKRFVVKKLKSLEKTTKTLKSDLSDVAVSVYDTETLTVEQRSSSDLVDVPMYDEFCSQIDFELPIKNMKLFDEFNAALVDLEEPELKELMTSRKKDI</sequence>
<gene>
    <name evidence="1" type="ORF">QAD02_013229</name>
</gene>
<dbReference type="EMBL" id="CM056742">
    <property type="protein sequence ID" value="KAJ8677442.1"/>
    <property type="molecule type" value="Genomic_DNA"/>
</dbReference>
<keyword evidence="2" id="KW-1185">Reference proteome</keyword>
<protein>
    <submittedName>
        <fullName evidence="1">Uncharacterized protein</fullName>
    </submittedName>
</protein>
<evidence type="ECO:0000313" key="1">
    <source>
        <dbReference type="EMBL" id="KAJ8677442.1"/>
    </source>
</evidence>
<dbReference type="Proteomes" id="UP001239111">
    <property type="component" value="Chromosome 2"/>
</dbReference>
<accession>A0ACC2P4T3</accession>
<name>A0ACC2P4T3_9HYME</name>
<comment type="caution">
    <text evidence="1">The sequence shown here is derived from an EMBL/GenBank/DDBJ whole genome shotgun (WGS) entry which is preliminary data.</text>
</comment>
<evidence type="ECO:0000313" key="2">
    <source>
        <dbReference type="Proteomes" id="UP001239111"/>
    </source>
</evidence>
<reference evidence="1" key="1">
    <citation type="submission" date="2023-04" db="EMBL/GenBank/DDBJ databases">
        <title>A chromosome-level genome assembly of the parasitoid wasp Eretmocerus hayati.</title>
        <authorList>
            <person name="Zhong Y."/>
            <person name="Liu S."/>
            <person name="Liu Y."/>
        </authorList>
    </citation>
    <scope>NUCLEOTIDE SEQUENCE</scope>
    <source>
        <strain evidence="1">ZJU_SS_LIU_2023</strain>
    </source>
</reference>
<organism evidence="1 2">
    <name type="scientific">Eretmocerus hayati</name>
    <dbReference type="NCBI Taxonomy" id="131215"/>
    <lineage>
        <taxon>Eukaryota</taxon>
        <taxon>Metazoa</taxon>
        <taxon>Ecdysozoa</taxon>
        <taxon>Arthropoda</taxon>
        <taxon>Hexapoda</taxon>
        <taxon>Insecta</taxon>
        <taxon>Pterygota</taxon>
        <taxon>Neoptera</taxon>
        <taxon>Endopterygota</taxon>
        <taxon>Hymenoptera</taxon>
        <taxon>Apocrita</taxon>
        <taxon>Proctotrupomorpha</taxon>
        <taxon>Chalcidoidea</taxon>
        <taxon>Aphelinidae</taxon>
        <taxon>Aphelininae</taxon>
        <taxon>Eretmocerus</taxon>
    </lineage>
</organism>